<dbReference type="Gene3D" id="3.40.50.2000">
    <property type="entry name" value="Glycogen Phosphorylase B"/>
    <property type="match status" value="2"/>
</dbReference>
<gene>
    <name evidence="1" type="ORF">FUA24_12345</name>
</gene>
<accession>A0A5D0HS09</accession>
<dbReference type="CDD" id="cd03801">
    <property type="entry name" value="GT4_PimA-like"/>
    <property type="match status" value="1"/>
</dbReference>
<dbReference type="Proteomes" id="UP000323930">
    <property type="component" value="Unassembled WGS sequence"/>
</dbReference>
<reference evidence="1 2" key="1">
    <citation type="submission" date="2019-08" db="EMBL/GenBank/DDBJ databases">
        <title>Seonamhaeicola sediminis sp. nov., isolated from marine sediment.</title>
        <authorList>
            <person name="Cao W.R."/>
        </authorList>
    </citation>
    <scope>NUCLEOTIDE SEQUENCE [LARGE SCALE GENOMIC DNA]</scope>
    <source>
        <strain evidence="1 2">B011</strain>
    </source>
</reference>
<dbReference type="GO" id="GO:0016757">
    <property type="term" value="F:glycosyltransferase activity"/>
    <property type="evidence" value="ECO:0007669"/>
    <property type="project" value="TreeGrafter"/>
</dbReference>
<evidence type="ECO:0000313" key="1">
    <source>
        <dbReference type="EMBL" id="TYA74126.1"/>
    </source>
</evidence>
<dbReference type="EMBL" id="VSDQ01000679">
    <property type="protein sequence ID" value="TYA74126.1"/>
    <property type="molecule type" value="Genomic_DNA"/>
</dbReference>
<keyword evidence="1" id="KW-0808">Transferase</keyword>
<sequence>MKVLIIGPLKEPITGVSVSNDLIQKKLNTDFINTSLPFFEENVGRFSLNKIFLNISFYLRSHKILRTDILYVTPGQSFFGVVKYLPYILLGKILKKQIVLHLHGNALLKTYSLLRGFKKNIFEYTLKKCSKGIVLSKSLKKNLIPFLLPENIFSISNFVESKFVLSHEELEDKPKNELNILYLSNLMTEKGIFVFLKAISNLRSKGVDYKCKLGGDIDDSIRDKVLKEIEKDESMEYMGVVRNKEKRALLKWGKVFVFPSIQTEGLPISILEAMGAGNHVISTRQDALLDLFSEHQISYVNKQSPEEISNLIISNSFDDCRVFENHSLISEKFTETEFVNQILNVFKKN</sequence>
<protein>
    <submittedName>
        <fullName evidence="1">Glycosyltransferase</fullName>
    </submittedName>
</protein>
<dbReference type="PANTHER" id="PTHR45947:SF3">
    <property type="entry name" value="SULFOQUINOVOSYL TRANSFERASE SQD2"/>
    <property type="match status" value="1"/>
</dbReference>
<comment type="caution">
    <text evidence="1">The sequence shown here is derived from an EMBL/GenBank/DDBJ whole genome shotgun (WGS) entry which is preliminary data.</text>
</comment>
<dbReference type="SUPFAM" id="SSF53756">
    <property type="entry name" value="UDP-Glycosyltransferase/glycogen phosphorylase"/>
    <property type="match status" value="1"/>
</dbReference>
<dbReference type="Pfam" id="PF13692">
    <property type="entry name" value="Glyco_trans_1_4"/>
    <property type="match status" value="1"/>
</dbReference>
<dbReference type="RefSeq" id="WP_148542731.1">
    <property type="nucleotide sequence ID" value="NZ_VSDQ01000679.1"/>
</dbReference>
<dbReference type="InterPro" id="IPR050194">
    <property type="entry name" value="Glycosyltransferase_grp1"/>
</dbReference>
<evidence type="ECO:0000313" key="2">
    <source>
        <dbReference type="Proteomes" id="UP000323930"/>
    </source>
</evidence>
<organism evidence="1 2">
    <name type="scientific">Seonamhaeicola marinus</name>
    <dbReference type="NCBI Taxonomy" id="1912246"/>
    <lineage>
        <taxon>Bacteria</taxon>
        <taxon>Pseudomonadati</taxon>
        <taxon>Bacteroidota</taxon>
        <taxon>Flavobacteriia</taxon>
        <taxon>Flavobacteriales</taxon>
        <taxon>Flavobacteriaceae</taxon>
    </lineage>
</organism>
<name>A0A5D0HS09_9FLAO</name>
<dbReference type="PANTHER" id="PTHR45947">
    <property type="entry name" value="SULFOQUINOVOSYL TRANSFERASE SQD2"/>
    <property type="match status" value="1"/>
</dbReference>
<dbReference type="AlphaFoldDB" id="A0A5D0HS09"/>
<dbReference type="OrthoDB" id="7560678at2"/>
<keyword evidence="2" id="KW-1185">Reference proteome</keyword>
<proteinExistence type="predicted"/>